<dbReference type="InterPro" id="IPR005532">
    <property type="entry name" value="SUMF_dom"/>
</dbReference>
<sequence length="1127" mass="124054">MSASTHSPLVIDLASSPSASPSLASTKPDSVAASDAESSSASSSSGTPATSLAHNEDTAQAAELRKEIISMLNPHSSNDKRILDVGGSAKQQLPKINPGDSAYSYSRQLPVTLLYDERGLKIYDRLINEARDYYLFNAELQILRDHSPEIIRRMLLNHNKKQQEQQDRESHKDQGKQPPPIPNDAKSAQEKDVWGSSKVGVHNDGVNGQHSLRSSGAFTNVNASTPGDNSAAPSAAATEGAANKAATAPPAVIELGAGSLRKTVHLLRALGQVWGSELPSQNNNKKEEVQPLKYYALDLSRAELDRTLGDLVQQEGGVQRVAADGKSESVLYDGSVSVNGIWGDYNQGLKFIGNNGLAPNVAPGSNSPQLTEGKRIFLWLGSSIGNFSPRSGAASFLREALCGTGTDAEGNPAMRPGDYLLIGLDRRNEPSLVARAYHDSLGITEQFILNGLDHADRVLRAGTELAGDKHAGSVIDVRKFAYHDRYAEPEGRHESYYRSLDRQVIRIPPLLPSDADVTENIDESASSGNKERSEWTEVVLEKDELIHVEVSIKYSPAERAALFQAAGLREVQAWTDDSGRYDVILVERPPFLLGSTETMPHETLLDVLAPPEQEGDGSGKKDRKAEGTNFGLPTWAEWEKTWKAWDTVTLGMIPREMLFEKPIDLRHICLFYLGHIPAFLDIHLSRYLQEPDTNKLFSTIFERGIDPQMDDPTKCHAHSEVPKAKEEWPTLEEILDYKERVHARLRGIYDGLAEGQILGNTGKSLTKRTARMLWMVKEHQELHMETLLYMLVQSSNTLPPPGFTVPDFEALGAEWDAIDARIGGAATRQALVRFEQAEDVQVGHDDVDKDDHQVVIDPTESTRRAGEKEAEWIGRLNALLGQPEFGWDNESPARTISTEKFAIRSTPITNEEYLEFYNSLSSSEARQAAFPPSWYTEQGGDDAKFPPLRAETLSVRTVYGPISFSQSHLWPVQASGTQLAQYASSLNGRLPTQAELLRFRDFSRAQLAAQPGSRLWNEAAIVAGMNVGMKHWHPVPAVVVGEGAQGRVPHNGGVFEWTSTVFDRYEGFSPSELYPAYSVDFFDGKHRVVLGGSWATTPGIASRRSFTNEYQEPYGMIFGGARVAFDI</sequence>
<feature type="compositionally biased region" description="Basic and acidic residues" evidence="3">
    <location>
        <begin position="617"/>
        <end position="626"/>
    </location>
</feature>
<dbReference type="GO" id="GO:0032259">
    <property type="term" value="P:methylation"/>
    <property type="evidence" value="ECO:0007669"/>
    <property type="project" value="UniProtKB-KW"/>
</dbReference>
<feature type="domain" description="Sulfatase-modifying factor enzyme-like" evidence="4">
    <location>
        <begin position="881"/>
        <end position="1124"/>
    </location>
</feature>
<evidence type="ECO:0000256" key="2">
    <source>
        <dbReference type="ARBA" id="ARBA00022679"/>
    </source>
</evidence>
<feature type="compositionally biased region" description="Basic and acidic residues" evidence="3">
    <location>
        <begin position="161"/>
        <end position="175"/>
    </location>
</feature>
<feature type="compositionally biased region" description="Low complexity" evidence="3">
    <location>
        <begin position="13"/>
        <end position="53"/>
    </location>
</feature>
<reference evidence="6" key="1">
    <citation type="submission" date="2016-04" db="EMBL/GenBank/DDBJ databases">
        <authorList>
            <person name="Nguyen H.D."/>
            <person name="Samba Siva P."/>
            <person name="Cullis J."/>
            <person name="Levesque C.A."/>
            <person name="Hambleton S."/>
        </authorList>
    </citation>
    <scope>NUCLEOTIDE SEQUENCE</scope>
    <source>
        <strain evidence="6">DAOMC 236416</strain>
    </source>
</reference>
<gene>
    <name evidence="6" type="ORF">A4X13_0g3723</name>
</gene>
<keyword evidence="2" id="KW-0808">Transferase</keyword>
<feature type="compositionally biased region" description="Low complexity" evidence="3">
    <location>
        <begin position="231"/>
        <end position="242"/>
    </location>
</feature>
<evidence type="ECO:0008006" key="8">
    <source>
        <dbReference type="Google" id="ProtNLM"/>
    </source>
</evidence>
<evidence type="ECO:0000259" key="4">
    <source>
        <dbReference type="Pfam" id="PF03781"/>
    </source>
</evidence>
<dbReference type="InterPro" id="IPR016187">
    <property type="entry name" value="CTDL_fold"/>
</dbReference>
<dbReference type="Proteomes" id="UP000077521">
    <property type="component" value="Unassembled WGS sequence"/>
</dbReference>
<dbReference type="AlphaFoldDB" id="A0A177TC69"/>
<reference evidence="6" key="2">
    <citation type="journal article" date="2019" name="IMA Fungus">
        <title>Genome sequencing and comparison of five Tilletia species to identify candidate genes for the detection of regulated species infecting wheat.</title>
        <authorList>
            <person name="Nguyen H.D.T."/>
            <person name="Sultana T."/>
            <person name="Kesanakurti P."/>
            <person name="Hambleton S."/>
        </authorList>
    </citation>
    <scope>NUCLEOTIDE SEQUENCE</scope>
    <source>
        <strain evidence="6">DAOMC 236416</strain>
    </source>
</reference>
<keyword evidence="1" id="KW-0489">Methyltransferase</keyword>
<proteinExistence type="predicted"/>
<name>A0A177TC69_9BASI</name>
<dbReference type="InterPro" id="IPR042095">
    <property type="entry name" value="SUMF_sf"/>
</dbReference>
<protein>
    <recommendedName>
        <fullName evidence="8">Sulfatase-modifying factor enzyme domain-containing protein</fullName>
    </recommendedName>
</protein>
<dbReference type="SUPFAM" id="SSF56436">
    <property type="entry name" value="C-type lectin-like"/>
    <property type="match status" value="1"/>
</dbReference>
<dbReference type="InterPro" id="IPR019257">
    <property type="entry name" value="MeTrfase_dom"/>
</dbReference>
<evidence type="ECO:0000256" key="1">
    <source>
        <dbReference type="ARBA" id="ARBA00022603"/>
    </source>
</evidence>
<dbReference type="Pfam" id="PF10017">
    <property type="entry name" value="Methyltransf_33"/>
    <property type="match status" value="2"/>
</dbReference>
<evidence type="ECO:0000259" key="5">
    <source>
        <dbReference type="Pfam" id="PF10017"/>
    </source>
</evidence>
<feature type="region of interest" description="Disordered" evidence="3">
    <location>
        <begin position="608"/>
        <end position="627"/>
    </location>
</feature>
<feature type="region of interest" description="Disordered" evidence="3">
    <location>
        <begin position="1"/>
        <end position="59"/>
    </location>
</feature>
<dbReference type="GO" id="GO:0008168">
    <property type="term" value="F:methyltransferase activity"/>
    <property type="evidence" value="ECO:0007669"/>
    <property type="project" value="UniProtKB-KW"/>
</dbReference>
<feature type="compositionally biased region" description="Polar residues" evidence="3">
    <location>
        <begin position="206"/>
        <end position="228"/>
    </location>
</feature>
<feature type="region of interest" description="Disordered" evidence="3">
    <location>
        <begin position="159"/>
        <end position="242"/>
    </location>
</feature>
<comment type="caution">
    <text evidence="6">The sequence shown here is derived from an EMBL/GenBank/DDBJ whole genome shotgun (WGS) entry which is preliminary data.</text>
</comment>
<dbReference type="PANTHER" id="PTHR43397:SF1">
    <property type="entry name" value="ERGOTHIONEINE BIOSYNTHESIS PROTEIN 1"/>
    <property type="match status" value="1"/>
</dbReference>
<dbReference type="InterPro" id="IPR051128">
    <property type="entry name" value="EgtD_Methyltrsf_superfamily"/>
</dbReference>
<evidence type="ECO:0000313" key="6">
    <source>
        <dbReference type="EMBL" id="KAE8252067.1"/>
    </source>
</evidence>
<feature type="domain" description="Histidine-specific methyltransferase SAM-dependent" evidence="5">
    <location>
        <begin position="106"/>
        <end position="154"/>
    </location>
</feature>
<evidence type="ECO:0000256" key="3">
    <source>
        <dbReference type="SAM" id="MobiDB-lite"/>
    </source>
</evidence>
<dbReference type="Gene3D" id="3.40.50.150">
    <property type="entry name" value="Vaccinia Virus protein VP39"/>
    <property type="match status" value="1"/>
</dbReference>
<dbReference type="EMBL" id="LWDF02000220">
    <property type="protein sequence ID" value="KAE8252067.1"/>
    <property type="molecule type" value="Genomic_DNA"/>
</dbReference>
<keyword evidence="7" id="KW-1185">Reference proteome</keyword>
<dbReference type="Gene3D" id="3.90.1580.10">
    <property type="entry name" value="paralog of FGE (formylglycine-generating enzyme)"/>
    <property type="match status" value="1"/>
</dbReference>
<dbReference type="Pfam" id="PF03781">
    <property type="entry name" value="FGE-sulfatase"/>
    <property type="match status" value="1"/>
</dbReference>
<dbReference type="PANTHER" id="PTHR43397">
    <property type="entry name" value="ERGOTHIONEINE BIOSYNTHESIS PROTEIN 1"/>
    <property type="match status" value="1"/>
</dbReference>
<organism evidence="6 7">
    <name type="scientific">Tilletia indica</name>
    <dbReference type="NCBI Taxonomy" id="43049"/>
    <lineage>
        <taxon>Eukaryota</taxon>
        <taxon>Fungi</taxon>
        <taxon>Dikarya</taxon>
        <taxon>Basidiomycota</taxon>
        <taxon>Ustilaginomycotina</taxon>
        <taxon>Exobasidiomycetes</taxon>
        <taxon>Tilletiales</taxon>
        <taxon>Tilletiaceae</taxon>
        <taxon>Tilletia</taxon>
    </lineage>
</organism>
<dbReference type="InterPro" id="IPR029063">
    <property type="entry name" value="SAM-dependent_MTases_sf"/>
</dbReference>
<feature type="domain" description="Histidine-specific methyltransferase SAM-dependent" evidence="5">
    <location>
        <begin position="247"/>
        <end position="587"/>
    </location>
</feature>
<accession>A0A177TC69</accession>
<evidence type="ECO:0000313" key="7">
    <source>
        <dbReference type="Proteomes" id="UP000077521"/>
    </source>
</evidence>